<gene>
    <name evidence="2" type="ORF">HEK616_03240</name>
</gene>
<dbReference type="EMBL" id="AP026073">
    <property type="protein sequence ID" value="BDM66837.1"/>
    <property type="molecule type" value="Genomic_DNA"/>
</dbReference>
<name>A0ABM7ZKN2_STRNI</name>
<keyword evidence="3" id="KW-1185">Reference proteome</keyword>
<accession>A0ABM7ZKN2</accession>
<reference evidence="2" key="1">
    <citation type="submission" date="2022-06" db="EMBL/GenBank/DDBJ databases">
        <title>Complete genome sequence of Streptomyces nigrescens HEK616.</title>
        <authorList>
            <person name="Asamizu S."/>
            <person name="Onaka H."/>
        </authorList>
    </citation>
    <scope>NUCLEOTIDE SEQUENCE</scope>
    <source>
        <strain evidence="2">HEK616</strain>
    </source>
</reference>
<feature type="region of interest" description="Disordered" evidence="1">
    <location>
        <begin position="1"/>
        <end position="60"/>
    </location>
</feature>
<dbReference type="Proteomes" id="UP001059597">
    <property type="component" value="Chromosome"/>
</dbReference>
<evidence type="ECO:0000313" key="2">
    <source>
        <dbReference type="EMBL" id="BDM66837.1"/>
    </source>
</evidence>
<feature type="compositionally biased region" description="Basic and acidic residues" evidence="1">
    <location>
        <begin position="27"/>
        <end position="45"/>
    </location>
</feature>
<protein>
    <submittedName>
        <fullName evidence="2">Uncharacterized protein</fullName>
    </submittedName>
</protein>
<organism evidence="2 3">
    <name type="scientific">Streptomyces nigrescens</name>
    <dbReference type="NCBI Taxonomy" id="1920"/>
    <lineage>
        <taxon>Bacteria</taxon>
        <taxon>Bacillati</taxon>
        <taxon>Actinomycetota</taxon>
        <taxon>Actinomycetes</taxon>
        <taxon>Kitasatosporales</taxon>
        <taxon>Streptomycetaceae</taxon>
        <taxon>Streptomyces</taxon>
    </lineage>
</organism>
<evidence type="ECO:0000256" key="1">
    <source>
        <dbReference type="SAM" id="MobiDB-lite"/>
    </source>
</evidence>
<evidence type="ECO:0000313" key="3">
    <source>
        <dbReference type="Proteomes" id="UP001059597"/>
    </source>
</evidence>
<sequence>MRQKTPDSDSWAVDPFDPFGGEAPWEMQRRQDGEERSREAGDGSLHRPSPPASAEREDRWEDMTTRHYDFIGHVLASDLPHANRTLATAVALHCGPNSHGCSASVGTLADETRMTVATYGSGSDSLRRRS</sequence>
<proteinExistence type="predicted"/>